<name>A0A915I0S5_ROMCU</name>
<evidence type="ECO:0000313" key="2">
    <source>
        <dbReference type="Proteomes" id="UP000887565"/>
    </source>
</evidence>
<proteinExistence type="predicted"/>
<sequence length="108" mass="12713">MVPVDQKENENAKEEKNQMVDQEEPQEVIIADTPNVITLAVRSENAVWGEMEVVETDKKKPMELEALMDEFKEMKQKIEKLERGWYGREALELAKQMQGSEKRRDYQQ</sequence>
<keyword evidence="2" id="KW-1185">Reference proteome</keyword>
<evidence type="ECO:0000256" key="1">
    <source>
        <dbReference type="SAM" id="MobiDB-lite"/>
    </source>
</evidence>
<evidence type="ECO:0000313" key="3">
    <source>
        <dbReference type="WBParaSite" id="nRc.2.0.1.t07718-RA"/>
    </source>
</evidence>
<dbReference type="Proteomes" id="UP000887565">
    <property type="component" value="Unplaced"/>
</dbReference>
<accession>A0A915I0S5</accession>
<feature type="compositionally biased region" description="Basic and acidic residues" evidence="1">
    <location>
        <begin position="1"/>
        <end position="18"/>
    </location>
</feature>
<reference evidence="3" key="1">
    <citation type="submission" date="2022-11" db="UniProtKB">
        <authorList>
            <consortium name="WormBaseParasite"/>
        </authorList>
    </citation>
    <scope>IDENTIFICATION</scope>
</reference>
<organism evidence="2 3">
    <name type="scientific">Romanomermis culicivorax</name>
    <name type="common">Nematode worm</name>
    <dbReference type="NCBI Taxonomy" id="13658"/>
    <lineage>
        <taxon>Eukaryota</taxon>
        <taxon>Metazoa</taxon>
        <taxon>Ecdysozoa</taxon>
        <taxon>Nematoda</taxon>
        <taxon>Enoplea</taxon>
        <taxon>Dorylaimia</taxon>
        <taxon>Mermithida</taxon>
        <taxon>Mermithoidea</taxon>
        <taxon>Mermithidae</taxon>
        <taxon>Romanomermis</taxon>
    </lineage>
</organism>
<feature type="region of interest" description="Disordered" evidence="1">
    <location>
        <begin position="1"/>
        <end position="31"/>
    </location>
</feature>
<dbReference type="WBParaSite" id="nRc.2.0.1.t07718-RA">
    <property type="protein sequence ID" value="nRc.2.0.1.t07718-RA"/>
    <property type="gene ID" value="nRc.2.0.1.g07718"/>
</dbReference>
<protein>
    <submittedName>
        <fullName evidence="3">Uncharacterized protein</fullName>
    </submittedName>
</protein>
<dbReference type="AlphaFoldDB" id="A0A915I0S5"/>